<comment type="caution">
    <text evidence="2">The sequence shown here is derived from an EMBL/GenBank/DDBJ whole genome shotgun (WGS) entry which is preliminary data.</text>
</comment>
<feature type="domain" description="PPM-type phosphatase" evidence="1">
    <location>
        <begin position="135"/>
        <end position="367"/>
    </location>
</feature>
<dbReference type="InterPro" id="IPR036457">
    <property type="entry name" value="PPM-type-like_dom_sf"/>
</dbReference>
<dbReference type="Gene3D" id="3.60.40.10">
    <property type="entry name" value="PPM-type phosphatase domain"/>
    <property type="match status" value="1"/>
</dbReference>
<proteinExistence type="predicted"/>
<keyword evidence="3" id="KW-1185">Reference proteome</keyword>
<dbReference type="InterPro" id="IPR053287">
    <property type="entry name" value="PP2C-like_domain"/>
</dbReference>
<dbReference type="InterPro" id="IPR001932">
    <property type="entry name" value="PPM-type_phosphatase-like_dom"/>
</dbReference>
<dbReference type="EMBL" id="CAJNOC010001982">
    <property type="protein sequence ID" value="CAF0905029.1"/>
    <property type="molecule type" value="Genomic_DNA"/>
</dbReference>
<protein>
    <recommendedName>
        <fullName evidence="1">PPM-type phosphatase domain-containing protein</fullName>
    </recommendedName>
</protein>
<dbReference type="AlphaFoldDB" id="A0A813ZVB3"/>
<organism evidence="2 3">
    <name type="scientific">Brachionus calyciflorus</name>
    <dbReference type="NCBI Taxonomy" id="104777"/>
    <lineage>
        <taxon>Eukaryota</taxon>
        <taxon>Metazoa</taxon>
        <taxon>Spiralia</taxon>
        <taxon>Gnathifera</taxon>
        <taxon>Rotifera</taxon>
        <taxon>Eurotatoria</taxon>
        <taxon>Monogononta</taxon>
        <taxon>Pseudotrocha</taxon>
        <taxon>Ploima</taxon>
        <taxon>Brachionidae</taxon>
        <taxon>Brachionus</taxon>
    </lineage>
</organism>
<evidence type="ECO:0000259" key="1">
    <source>
        <dbReference type="SMART" id="SM00332"/>
    </source>
</evidence>
<name>A0A813ZVB3_9BILA</name>
<dbReference type="SUPFAM" id="SSF81606">
    <property type="entry name" value="PP2C-like"/>
    <property type="match status" value="1"/>
</dbReference>
<dbReference type="PANTHER" id="PTHR21586:SF0">
    <property type="entry name" value="PP2C-LIKE DOMAIN-CONTAINING PROTEIN CG9801"/>
    <property type="match status" value="1"/>
</dbReference>
<gene>
    <name evidence="2" type="ORF">OXX778_LOCUS11599</name>
</gene>
<dbReference type="Pfam" id="PF13672">
    <property type="entry name" value="PP2C_2"/>
    <property type="match status" value="1"/>
</dbReference>
<dbReference type="OrthoDB" id="2556847at2759"/>
<evidence type="ECO:0000313" key="2">
    <source>
        <dbReference type="EMBL" id="CAF0905029.1"/>
    </source>
</evidence>
<dbReference type="SMART" id="SM00332">
    <property type="entry name" value="PP2Cc"/>
    <property type="match status" value="1"/>
</dbReference>
<reference evidence="2" key="1">
    <citation type="submission" date="2021-02" db="EMBL/GenBank/DDBJ databases">
        <authorList>
            <person name="Nowell W R."/>
        </authorList>
    </citation>
    <scope>NUCLEOTIDE SEQUENCE</scope>
    <source>
        <strain evidence="2">Ploen Becks lab</strain>
    </source>
</reference>
<accession>A0A813ZVB3</accession>
<evidence type="ECO:0000313" key="3">
    <source>
        <dbReference type="Proteomes" id="UP000663879"/>
    </source>
</evidence>
<dbReference type="PANTHER" id="PTHR21586">
    <property type="entry name" value="TIPA"/>
    <property type="match status" value="1"/>
</dbReference>
<sequence length="468" mass="52114">MSINDATNVASAAALSSVSSVKKVTKTLSNNILVKAISQLRRKCYKCYYAKSYDQLPIDDICELNSDLIAYNSGPDDGINDISLIPQKKLNSHLSQPLTNENNLDDKKIISECYESFHKLGINQWKNYHHRSYGIACSLYENNITNNTTVGDPIADVYAIMTRKNNSILLLADGVNWGPRSRLAARCAVRASMNHLNKFLFTKKIQTTHDIFKIMCRSFDAAQEFILQRKGFMTTLCCSVVVKLKDATPNSSALWAVCTLSIGDSTAYVFNKNKGVFELTFGARNLNNDRDMRNVGGALGGVYGNKPDVSNLNYSVMYIKENDIVFLVSDGVSDNLDPIVSQTAKKRANLSSSSSQSHAELHNGCQLPEMSPYERYVCSLAHMNEILLRNNTLNETLSAQETCASMIEHVMKLTAQKRDLLEKGIVEASKISDNEERAKFQAELREKSMKLRGKLDHASIVAYEVGLL</sequence>
<dbReference type="Proteomes" id="UP000663879">
    <property type="component" value="Unassembled WGS sequence"/>
</dbReference>